<comment type="caution">
    <text evidence="2">The sequence shown here is derived from an EMBL/GenBank/DDBJ whole genome shotgun (WGS) entry which is preliminary data.</text>
</comment>
<keyword evidence="3" id="KW-1185">Reference proteome</keyword>
<evidence type="ECO:0000256" key="1">
    <source>
        <dbReference type="SAM" id="Coils"/>
    </source>
</evidence>
<sequence>MATIPKDIEELKIGEGVIWCETGFGYVSVSTGGGVSRGKFIWNTDQSLHPISSCSNLTSLSGGLIILTILPKTNSLQASILTLNTDTTRPISNLINPQSSNVYYTQPDIFYELEGKFYVNHVLKGDRFIGEGRELKVGRGGYILSGYGGVEEEVLVGDYSDNSQDKKVWRKDLGVIGEDGKLGMMGEEVWGMCRTTTNRNRWSFSVTSLGLSLQSYHTILPSTTNIEAVVLSPTSISILLDDQMHLIQRKSRAERVGILIRKNLYLIAVSLLENEKGSRREKVRVGEEYGKYLCRLGETQKAVEVFKGLGEGAKGVRCLMDEGLGLFLDVEGGKEGELEEEVVEEEEDLIDAFEKNLPALEDKLGKSVNDLVLSYYYDYDDGIKNISKRIREGGETTRVMGGGERGRREMCQLKDKGRVLRRFVEMREEEGSEVDEDIEELCEGMELGEVLEILKSEDRVPVKSIRGIVEEGFGALKEKERREVDTIVKLKREIGELEEKLAEFEVESGFEVGGRKMYLGSGEGEGDGEGLGKRVVGESEWEKVGDFDRLVEMYREEGIF</sequence>
<reference evidence="3" key="1">
    <citation type="journal article" date="2023" name="Commun. Biol.">
        <title>Genome analysis of Parmales, the sister group of diatoms, reveals the evolutionary specialization of diatoms from phago-mixotrophs to photoautotrophs.</title>
        <authorList>
            <person name="Ban H."/>
            <person name="Sato S."/>
            <person name="Yoshikawa S."/>
            <person name="Yamada K."/>
            <person name="Nakamura Y."/>
            <person name="Ichinomiya M."/>
            <person name="Sato N."/>
            <person name="Blanc-Mathieu R."/>
            <person name="Endo H."/>
            <person name="Kuwata A."/>
            <person name="Ogata H."/>
        </authorList>
    </citation>
    <scope>NUCLEOTIDE SEQUENCE [LARGE SCALE GENOMIC DNA]</scope>
    <source>
        <strain evidence="3">NIES 3700</strain>
    </source>
</reference>
<dbReference type="AlphaFoldDB" id="A0A9W6ZQH2"/>
<protein>
    <submittedName>
        <fullName evidence="2">Uncharacterized protein</fullName>
    </submittedName>
</protein>
<dbReference type="Proteomes" id="UP001165122">
    <property type="component" value="Unassembled WGS sequence"/>
</dbReference>
<keyword evidence="1" id="KW-0175">Coiled coil</keyword>
<evidence type="ECO:0000313" key="3">
    <source>
        <dbReference type="Proteomes" id="UP001165122"/>
    </source>
</evidence>
<dbReference type="OrthoDB" id="10482029at2759"/>
<organism evidence="2 3">
    <name type="scientific">Triparma laevis f. longispina</name>
    <dbReference type="NCBI Taxonomy" id="1714387"/>
    <lineage>
        <taxon>Eukaryota</taxon>
        <taxon>Sar</taxon>
        <taxon>Stramenopiles</taxon>
        <taxon>Ochrophyta</taxon>
        <taxon>Bolidophyceae</taxon>
        <taxon>Parmales</taxon>
        <taxon>Triparmaceae</taxon>
        <taxon>Triparma</taxon>
    </lineage>
</organism>
<dbReference type="EMBL" id="BRXW01000466">
    <property type="protein sequence ID" value="GMH57411.1"/>
    <property type="molecule type" value="Genomic_DNA"/>
</dbReference>
<proteinExistence type="predicted"/>
<name>A0A9W6ZQH2_9STRA</name>
<evidence type="ECO:0000313" key="2">
    <source>
        <dbReference type="EMBL" id="GMH57411.1"/>
    </source>
</evidence>
<feature type="coiled-coil region" evidence="1">
    <location>
        <begin position="480"/>
        <end position="507"/>
    </location>
</feature>
<gene>
    <name evidence="2" type="ORF">TrLO_g12687</name>
</gene>
<accession>A0A9W6ZQH2</accession>